<organism evidence="2 3">
    <name type="scientific">Gottfriedia endophytica</name>
    <dbReference type="NCBI Taxonomy" id="2820819"/>
    <lineage>
        <taxon>Bacteria</taxon>
        <taxon>Bacillati</taxon>
        <taxon>Bacillota</taxon>
        <taxon>Bacilli</taxon>
        <taxon>Bacillales</taxon>
        <taxon>Bacillaceae</taxon>
        <taxon>Gottfriedia</taxon>
    </lineage>
</organism>
<evidence type="ECO:0000313" key="3">
    <source>
        <dbReference type="Proteomes" id="UP000682134"/>
    </source>
</evidence>
<keyword evidence="1" id="KW-1133">Transmembrane helix</keyword>
<feature type="transmembrane region" description="Helical" evidence="1">
    <location>
        <begin position="96"/>
        <end position="118"/>
    </location>
</feature>
<keyword evidence="1" id="KW-0812">Transmembrane</keyword>
<feature type="transmembrane region" description="Helical" evidence="1">
    <location>
        <begin position="66"/>
        <end position="84"/>
    </location>
</feature>
<accession>A0A940SI59</accession>
<protein>
    <recommendedName>
        <fullName evidence="4">Beta-carotene 15,15'-monooxygenase</fullName>
    </recommendedName>
</protein>
<evidence type="ECO:0000256" key="1">
    <source>
        <dbReference type="SAM" id="Phobius"/>
    </source>
</evidence>
<keyword evidence="1" id="KW-0472">Membrane</keyword>
<sequence>MISISRTKWMWFYLLLTLVVSSNILIYQLTIMQPLPNQVALGTLFDFIITIPLLTYFFIIRKRYSWKYLLSIAFLGYGAAYLIIPHNMLTSFHNTSYIPVFFEGVFLFIELYIGYKLIRKLPAIIRNFNNNYPNTSTFQERLEEALMLHLKPSRTIDIISSEITMLYYSLFSWRKKQVSVLENEAVFTFHKKTSFVAFYVMMIHAIVLESIEFHFLLHSWSPVISFIALLLNVYAVLLFLAEIQAIRLCPIFLTNHQLHFQIGVMKRLKVSLEDIKSVHYYDGPEKISKKESKHIFDGVLSEFMKEKPSIEIELHSPKKAKFLYGISKNVTKIHLRPDEPQRFYEVVNSKLKDELNL</sequence>
<dbReference type="EMBL" id="JAGIYQ010000016">
    <property type="protein sequence ID" value="MBP0726932.1"/>
    <property type="molecule type" value="Genomic_DNA"/>
</dbReference>
<feature type="transmembrane region" description="Helical" evidence="1">
    <location>
        <begin position="223"/>
        <end position="241"/>
    </location>
</feature>
<evidence type="ECO:0000313" key="2">
    <source>
        <dbReference type="EMBL" id="MBP0726932.1"/>
    </source>
</evidence>
<feature type="transmembrane region" description="Helical" evidence="1">
    <location>
        <begin position="196"/>
        <end position="217"/>
    </location>
</feature>
<evidence type="ECO:0008006" key="4">
    <source>
        <dbReference type="Google" id="ProtNLM"/>
    </source>
</evidence>
<reference evidence="2" key="1">
    <citation type="submission" date="2021-04" db="EMBL/GenBank/DDBJ databases">
        <title>Genome seq and assembly of Bacillus sp.</title>
        <authorList>
            <person name="Chhetri G."/>
        </authorList>
    </citation>
    <scope>NUCLEOTIDE SEQUENCE</scope>
    <source>
        <strain evidence="2">RG28</strain>
    </source>
</reference>
<gene>
    <name evidence="2" type="ORF">J5Y03_17375</name>
</gene>
<proteinExistence type="predicted"/>
<dbReference type="Proteomes" id="UP000682134">
    <property type="component" value="Unassembled WGS sequence"/>
</dbReference>
<keyword evidence="3" id="KW-1185">Reference proteome</keyword>
<feature type="transmembrane region" description="Helical" evidence="1">
    <location>
        <begin position="39"/>
        <end position="59"/>
    </location>
</feature>
<feature type="transmembrane region" description="Helical" evidence="1">
    <location>
        <begin position="12"/>
        <end position="33"/>
    </location>
</feature>
<name>A0A940SI59_9BACI</name>
<dbReference type="AlphaFoldDB" id="A0A940SI59"/>
<comment type="caution">
    <text evidence="2">The sequence shown here is derived from an EMBL/GenBank/DDBJ whole genome shotgun (WGS) entry which is preliminary data.</text>
</comment>
<dbReference type="RefSeq" id="WP_209407269.1">
    <property type="nucleotide sequence ID" value="NZ_JAGIYQ010000016.1"/>
</dbReference>